<feature type="transmembrane region" description="Helical" evidence="1">
    <location>
        <begin position="93"/>
        <end position="113"/>
    </location>
</feature>
<feature type="transmembrane region" description="Helical" evidence="1">
    <location>
        <begin position="57"/>
        <end position="73"/>
    </location>
</feature>
<accession>A0A0W8EXR1</accession>
<sequence>MIFYKNVGERGYWGIPLCITLVALIFFIPFPLLLLAPCAALQIFSFRTISGKKIMRFVWVSLAVSALSAIALFQELHLFMTPNEPVIVGHEPVYYLLYMLIGLPVLGAVYLILGFYHRKLLFLTPIGEYFGFGTYFYQ</sequence>
<keyword evidence="1" id="KW-0472">Membrane</keyword>
<dbReference type="AlphaFoldDB" id="A0A0W8EXR1"/>
<organism evidence="2">
    <name type="scientific">hydrocarbon metagenome</name>
    <dbReference type="NCBI Taxonomy" id="938273"/>
    <lineage>
        <taxon>unclassified sequences</taxon>
        <taxon>metagenomes</taxon>
        <taxon>ecological metagenomes</taxon>
    </lineage>
</organism>
<proteinExistence type="predicted"/>
<keyword evidence="1" id="KW-0812">Transmembrane</keyword>
<protein>
    <submittedName>
        <fullName evidence="2">Uncharacterized protein</fullName>
    </submittedName>
</protein>
<dbReference type="EMBL" id="LNQE01001718">
    <property type="protein sequence ID" value="KUG13428.1"/>
    <property type="molecule type" value="Genomic_DNA"/>
</dbReference>
<feature type="transmembrane region" description="Helical" evidence="1">
    <location>
        <begin position="12"/>
        <end position="36"/>
    </location>
</feature>
<gene>
    <name evidence="2" type="ORF">ASZ90_016381</name>
</gene>
<evidence type="ECO:0000313" key="2">
    <source>
        <dbReference type="EMBL" id="KUG13428.1"/>
    </source>
</evidence>
<keyword evidence="1" id="KW-1133">Transmembrane helix</keyword>
<name>A0A0W8EXR1_9ZZZZ</name>
<comment type="caution">
    <text evidence="2">The sequence shown here is derived from an EMBL/GenBank/DDBJ whole genome shotgun (WGS) entry which is preliminary data.</text>
</comment>
<evidence type="ECO:0000256" key="1">
    <source>
        <dbReference type="SAM" id="Phobius"/>
    </source>
</evidence>
<reference evidence="2" key="1">
    <citation type="journal article" date="2015" name="Proc. Natl. Acad. Sci. U.S.A.">
        <title>Networks of energetic and metabolic interactions define dynamics in microbial communities.</title>
        <authorList>
            <person name="Embree M."/>
            <person name="Liu J.K."/>
            <person name="Al-Bassam M.M."/>
            <person name="Zengler K."/>
        </authorList>
    </citation>
    <scope>NUCLEOTIDE SEQUENCE</scope>
</reference>